<dbReference type="Pfam" id="PF04973">
    <property type="entry name" value="NMN_transporter"/>
    <property type="match status" value="1"/>
</dbReference>
<evidence type="ECO:0000256" key="4">
    <source>
        <dbReference type="ARBA" id="ARBA00022475"/>
    </source>
</evidence>
<evidence type="ECO:0000256" key="2">
    <source>
        <dbReference type="ARBA" id="ARBA00006669"/>
    </source>
</evidence>
<evidence type="ECO:0000313" key="10">
    <source>
        <dbReference type="Proteomes" id="UP000288669"/>
    </source>
</evidence>
<dbReference type="PANTHER" id="PTHR36122:SF2">
    <property type="entry name" value="NICOTINAMIDE RIBOSIDE TRANSPORTER PNUC"/>
    <property type="match status" value="1"/>
</dbReference>
<proteinExistence type="inferred from homology"/>
<name>A0A430AJW7_9ENTE</name>
<feature type="transmembrane region" description="Helical" evidence="8">
    <location>
        <begin position="211"/>
        <end position="229"/>
    </location>
</feature>
<dbReference type="InterPro" id="IPR006419">
    <property type="entry name" value="NMN_transpt_PnuC"/>
</dbReference>
<evidence type="ECO:0000256" key="1">
    <source>
        <dbReference type="ARBA" id="ARBA00004651"/>
    </source>
</evidence>
<evidence type="ECO:0000256" key="5">
    <source>
        <dbReference type="ARBA" id="ARBA00022692"/>
    </source>
</evidence>
<dbReference type="NCBIfam" id="TIGR01528">
    <property type="entry name" value="NMN_trans_PnuC"/>
    <property type="match status" value="1"/>
</dbReference>
<dbReference type="OrthoDB" id="9791248at2"/>
<feature type="transmembrane region" description="Helical" evidence="8">
    <location>
        <begin position="186"/>
        <end position="205"/>
    </location>
</feature>
<dbReference type="GO" id="GO:0034257">
    <property type="term" value="F:nicotinamide riboside transmembrane transporter activity"/>
    <property type="evidence" value="ECO:0007669"/>
    <property type="project" value="InterPro"/>
</dbReference>
<evidence type="ECO:0000256" key="8">
    <source>
        <dbReference type="SAM" id="Phobius"/>
    </source>
</evidence>
<evidence type="ECO:0008006" key="11">
    <source>
        <dbReference type="Google" id="ProtNLM"/>
    </source>
</evidence>
<organism evidence="9 10">
    <name type="scientific">Vagococcus entomophilus</name>
    <dbReference type="NCBI Taxonomy" id="1160095"/>
    <lineage>
        <taxon>Bacteria</taxon>
        <taxon>Bacillati</taxon>
        <taxon>Bacillota</taxon>
        <taxon>Bacilli</taxon>
        <taxon>Lactobacillales</taxon>
        <taxon>Enterococcaceae</taxon>
        <taxon>Vagococcus</taxon>
    </lineage>
</organism>
<evidence type="ECO:0000313" key="9">
    <source>
        <dbReference type="EMBL" id="RSU08217.1"/>
    </source>
</evidence>
<evidence type="ECO:0000256" key="3">
    <source>
        <dbReference type="ARBA" id="ARBA00022448"/>
    </source>
</evidence>
<dbReference type="RefSeq" id="WP_126822607.1">
    <property type="nucleotide sequence ID" value="NZ_JBHLWU010000001.1"/>
</dbReference>
<comment type="subcellular location">
    <subcellularLocation>
        <location evidence="1">Cell membrane</location>
        <topology evidence="1">Multi-pass membrane protein</topology>
    </subcellularLocation>
</comment>
<dbReference type="AlphaFoldDB" id="A0A430AJW7"/>
<keyword evidence="7 8" id="KW-0472">Membrane</keyword>
<comment type="caution">
    <text evidence="9">The sequence shown here is derived from an EMBL/GenBank/DDBJ whole genome shotgun (WGS) entry which is preliminary data.</text>
</comment>
<keyword evidence="3" id="KW-0813">Transport</keyword>
<evidence type="ECO:0000256" key="6">
    <source>
        <dbReference type="ARBA" id="ARBA00022989"/>
    </source>
</evidence>
<accession>A0A430AJW7</accession>
<feature type="transmembrane region" description="Helical" evidence="8">
    <location>
        <begin position="161"/>
        <end position="179"/>
    </location>
</feature>
<protein>
    <recommendedName>
        <fullName evidence="11">Nicotinamide mononucleotide transporter PnuC</fullName>
    </recommendedName>
</protein>
<feature type="transmembrane region" description="Helical" evidence="8">
    <location>
        <begin position="12"/>
        <end position="37"/>
    </location>
</feature>
<keyword evidence="4" id="KW-1003">Cell membrane</keyword>
<sequence>MNKQKMQFLKEELFGGWTAFEAFWVTSLIWLQIAVFARHPESIPSIVAGISGMFCVTFAAKGKISNYFFGIIQVSVYLYLSYQANLKGEQMLNVFYLLANFTGLYTWSKNMRQKEVHEGQTLLVEGKSLNAKTWSFVAVGLLASWLLYAQVLILLQSNQPYIDALSVAFSVLGQILMVLRFKEQWLMWIIVNVLSIILWVRVVLHTGSQDYSVIAMWIGALLNSIYGYIQWKHLEQSPKKY</sequence>
<dbReference type="Proteomes" id="UP000288669">
    <property type="component" value="Unassembled WGS sequence"/>
</dbReference>
<dbReference type="EMBL" id="NGJZ01000001">
    <property type="protein sequence ID" value="RSU08217.1"/>
    <property type="molecule type" value="Genomic_DNA"/>
</dbReference>
<feature type="transmembrane region" description="Helical" evidence="8">
    <location>
        <begin position="134"/>
        <end position="155"/>
    </location>
</feature>
<keyword evidence="5 8" id="KW-0812">Transmembrane</keyword>
<comment type="similarity">
    <text evidence="2">Belongs to the nicotinamide ribonucleoside (NR) uptake permease (TC 4.B.1) family.</text>
</comment>
<feature type="transmembrane region" description="Helical" evidence="8">
    <location>
        <begin position="43"/>
        <end position="60"/>
    </location>
</feature>
<keyword evidence="6 8" id="KW-1133">Transmembrane helix</keyword>
<evidence type="ECO:0000256" key="7">
    <source>
        <dbReference type="ARBA" id="ARBA00023136"/>
    </source>
</evidence>
<gene>
    <name evidence="9" type="ORF">CBF30_02950</name>
</gene>
<dbReference type="GO" id="GO:0005886">
    <property type="term" value="C:plasma membrane"/>
    <property type="evidence" value="ECO:0007669"/>
    <property type="project" value="UniProtKB-SubCell"/>
</dbReference>
<dbReference type="PANTHER" id="PTHR36122">
    <property type="entry name" value="NICOTINAMIDE RIBOSIDE TRANSPORTER PNUC"/>
    <property type="match status" value="1"/>
</dbReference>
<feature type="transmembrane region" description="Helical" evidence="8">
    <location>
        <begin position="67"/>
        <end position="84"/>
    </location>
</feature>
<reference evidence="9 10" key="1">
    <citation type="submission" date="2017-05" db="EMBL/GenBank/DDBJ databases">
        <title>Vagococcus spp. assemblies.</title>
        <authorList>
            <person name="Gulvik C.A."/>
        </authorList>
    </citation>
    <scope>NUCLEOTIDE SEQUENCE [LARGE SCALE GENOMIC DNA]</scope>
    <source>
        <strain evidence="9 10">DSM 24756</strain>
    </source>
</reference>
<keyword evidence="10" id="KW-1185">Reference proteome</keyword>